<name>A0AB38Z2L1_9VIRU</name>
<feature type="transmembrane region" description="Helical" evidence="1">
    <location>
        <begin position="433"/>
        <end position="455"/>
    </location>
</feature>
<dbReference type="EMBL" id="OQ968271">
    <property type="protein sequence ID" value="WNO13900.1"/>
    <property type="molecule type" value="Genomic_RNA"/>
</dbReference>
<organism evidence="2">
    <name type="scientific">Biju errantivirus</name>
    <dbReference type="NCBI Taxonomy" id="3078397"/>
    <lineage>
        <taxon>Viruses</taxon>
        <taxon>Riboviria</taxon>
        <taxon>Pararnavirae</taxon>
        <taxon>Artverviricota</taxon>
        <taxon>Revtraviricetes</taxon>
        <taxon>Ortervirales</taxon>
        <taxon>Metaviridae</taxon>
        <taxon>Errantivirus</taxon>
    </lineage>
</organism>
<keyword evidence="1" id="KW-0812">Transmembrane</keyword>
<evidence type="ECO:0000256" key="1">
    <source>
        <dbReference type="SAM" id="Phobius"/>
    </source>
</evidence>
<proteinExistence type="predicted"/>
<keyword evidence="2" id="KW-0261">Viral envelope protein</keyword>
<keyword evidence="2" id="KW-0946">Virion</keyword>
<protein>
    <submittedName>
        <fullName evidence="2">Envelope protein</fullName>
    </submittedName>
</protein>
<sequence>MSNYRISVALAMIEIRRIDDVPILAFSRGNARIQTSSRYYIHHFNLSSIKHQVEVLKLDFEQVENNQFTYFLNLKFKHVETMINNLSPTKRSKRWDALGTVWKFIAGNPDANDLKIINSSINGLIDNNNKQIKINRNLNSQLKAIAQDTKEYVKLAHAKNSEILSMNILFNLNYLAERLAEITQSISLAKLGIVNENIFSQEEINLIANDIIQQKISIHNPLEAVSLADISIATNTKELVLLIKTPVLDERQFRKIYVYPVPVNKSKILLRNPNYLVNENNYYVVESLGQQIYSKLEKDESECIPNILQGIRAACNYTTNPSENEITHIDAGNVVISSYSNLTLTTNCGVTNRTLNGVFHIKYSDCDIIINNETISTKILDIRGEPIPLNLDGIDVAKSNVFLNMTLNDLQELHQETRKQMEYIRLTNTSIAWPTWSIGGLVTLPWLVAGIMLLIRCKNRSTTINLQNSAAPSNSTAPTENPTIELDDIPVRSYKKPSLTEVIRVDPHH</sequence>
<reference evidence="2" key="1">
    <citation type="submission" date="2023-04" db="EMBL/GenBank/DDBJ databases">
        <title>Novel viruses in aedes, anopheles and culex mosquitoes from high pantanal, mato grosso state, Brazil 2019.</title>
        <authorList>
            <person name="Pavon J.A.R."/>
            <person name="Neves N.A.S."/>
            <person name="Pinho J.B."/>
            <person name="Patroca S."/>
            <person name="Cruz A.C.B."/>
            <person name="Medeiros D.B.A."/>
            <person name="Nunes M.R.T."/>
            <person name="Slhessarenko R.D."/>
        </authorList>
    </citation>
    <scope>NUCLEOTIDE SEQUENCE</scope>
    <source>
        <strain evidence="2">JARP3</strain>
    </source>
</reference>
<accession>A0AB38Z2L1</accession>
<evidence type="ECO:0000313" key="2">
    <source>
        <dbReference type="EMBL" id="WNO13900.1"/>
    </source>
</evidence>
<keyword evidence="1" id="KW-1133">Transmembrane helix</keyword>
<keyword evidence="1" id="KW-0472">Membrane</keyword>
<dbReference type="InterPro" id="IPR009882">
    <property type="entry name" value="Gypsy"/>
</dbReference>
<dbReference type="Pfam" id="PF07253">
    <property type="entry name" value="Gypsy"/>
    <property type="match status" value="1"/>
</dbReference>
<dbReference type="GO" id="GO:0019031">
    <property type="term" value="C:viral envelope"/>
    <property type="evidence" value="ECO:0007669"/>
    <property type="project" value="UniProtKB-KW"/>
</dbReference>